<accession>A0A3B1DV79</accession>
<keyword evidence="1" id="KW-0175">Coiled coil</keyword>
<protein>
    <submittedName>
        <fullName evidence="2">Uncharacterized protein</fullName>
    </submittedName>
</protein>
<feature type="coiled-coil region" evidence="1">
    <location>
        <begin position="153"/>
        <end position="180"/>
    </location>
</feature>
<proteinExistence type="predicted"/>
<evidence type="ECO:0000313" key="2">
    <source>
        <dbReference type="EMBL" id="VAX40074.1"/>
    </source>
</evidence>
<reference evidence="2" key="1">
    <citation type="submission" date="2018-06" db="EMBL/GenBank/DDBJ databases">
        <authorList>
            <person name="Zhirakovskaya E."/>
        </authorList>
    </citation>
    <scope>NUCLEOTIDE SEQUENCE</scope>
</reference>
<dbReference type="EMBL" id="UOGK01000330">
    <property type="protein sequence ID" value="VAX40074.1"/>
    <property type="molecule type" value="Genomic_DNA"/>
</dbReference>
<evidence type="ECO:0000256" key="1">
    <source>
        <dbReference type="SAM" id="Coils"/>
    </source>
</evidence>
<name>A0A3B1DV79_9ZZZZ</name>
<feature type="coiled-coil region" evidence="1">
    <location>
        <begin position="30"/>
        <end position="57"/>
    </location>
</feature>
<gene>
    <name evidence="2" type="ORF">MNBD_PLANCTO03-1597</name>
</gene>
<organism evidence="2">
    <name type="scientific">hydrothermal vent metagenome</name>
    <dbReference type="NCBI Taxonomy" id="652676"/>
    <lineage>
        <taxon>unclassified sequences</taxon>
        <taxon>metagenomes</taxon>
        <taxon>ecological metagenomes</taxon>
    </lineage>
</organism>
<sequence length="284" mass="30020">MHILTKVFIVFAAVLSLVLAALTMAYSVNADAIVSKYNDAQQEAATAKAKQQAATAEYADAAAVATQQIHGLQLMLSDIAARNASLVTENASLTASVQAERNRADAVENQIGDSLQTTKAQASVIESFRQELSSLRESELGLRRASLELEDRVNDLASQNDVFNATIRALREQLASAQRAAELAMGGVSGAEGSPYEASGPVIRGRVTQVSVDPASGQPLIEVDIGSNDRVSENMQLHVGRGQNFVATLVVVRTDLQSAVARVSLTNAGSSIQPGDLVVSRFGR</sequence>
<dbReference type="AlphaFoldDB" id="A0A3B1DV79"/>